<dbReference type="PRINTS" id="PR00184">
    <property type="entry name" value="NEISSPPORIN"/>
</dbReference>
<keyword evidence="7" id="KW-0406">Ion transport</keyword>
<evidence type="ECO:0000256" key="11">
    <source>
        <dbReference type="SAM" id="SignalP"/>
    </source>
</evidence>
<keyword evidence="9" id="KW-0472">Membrane</keyword>
<keyword evidence="5" id="KW-0812">Transmembrane</keyword>
<accession>A0ABV8S042</accession>
<keyword evidence="14" id="KW-1185">Reference proteome</keyword>
<evidence type="ECO:0000256" key="8">
    <source>
        <dbReference type="ARBA" id="ARBA00023114"/>
    </source>
</evidence>
<dbReference type="SUPFAM" id="SSF56935">
    <property type="entry name" value="Porins"/>
    <property type="match status" value="1"/>
</dbReference>
<dbReference type="Proteomes" id="UP001595756">
    <property type="component" value="Unassembled WGS sequence"/>
</dbReference>
<dbReference type="PANTHER" id="PTHR34501">
    <property type="entry name" value="PROTEIN YDDL-RELATED"/>
    <property type="match status" value="1"/>
</dbReference>
<dbReference type="InterPro" id="IPR033900">
    <property type="entry name" value="Gram_neg_porin_domain"/>
</dbReference>
<protein>
    <submittedName>
        <fullName evidence="13">Porin</fullName>
    </submittedName>
</protein>
<dbReference type="InterPro" id="IPR001702">
    <property type="entry name" value="Porin_Gram-ve"/>
</dbReference>
<evidence type="ECO:0000256" key="3">
    <source>
        <dbReference type="ARBA" id="ARBA00022448"/>
    </source>
</evidence>
<keyword evidence="6 11" id="KW-0732">Signal</keyword>
<comment type="subcellular location">
    <subcellularLocation>
        <location evidence="1">Cell outer membrane</location>
        <topology evidence="1">Multi-pass membrane protein</topology>
    </subcellularLocation>
</comment>
<reference evidence="14" key="1">
    <citation type="journal article" date="2019" name="Int. J. Syst. Evol. Microbiol.">
        <title>The Global Catalogue of Microorganisms (GCM) 10K type strain sequencing project: providing services to taxonomists for standard genome sequencing and annotation.</title>
        <authorList>
            <consortium name="The Broad Institute Genomics Platform"/>
            <consortium name="The Broad Institute Genome Sequencing Center for Infectious Disease"/>
            <person name="Wu L."/>
            <person name="Ma J."/>
        </authorList>
    </citation>
    <scope>NUCLEOTIDE SEQUENCE [LARGE SCALE GENOMIC DNA]</scope>
    <source>
        <strain evidence="14">CGMCC 1.19029</strain>
    </source>
</reference>
<keyword evidence="3" id="KW-0813">Transport</keyword>
<feature type="domain" description="Porin" evidence="12">
    <location>
        <begin position="7"/>
        <end position="323"/>
    </location>
</feature>
<comment type="subunit">
    <text evidence="2">Homotrimer.</text>
</comment>
<sequence>MKKMGVVAALLLMAGGAHAGAWGEEPAGSSLTLSGTIDLSLQYLANSGEDVSNTDLASGVMSASRLEFSGSEDLGGGNRAYFTFQPQFDASTGEGKETFRHSYLGLKGGWGDLTLGRQDTPSSFVTGYADPSYGSEYSVMNNMQFFYAPYRVNNAIQYHSPDFAGFSGRLMYAFGEQGNTKAGHFMSAALEYYSHPLYIGFASEHSYNRDIDHLDDLRSSQDNYLSVVYSFDNGVEPTFMFHTYDGYYTYAPYVGFDTSGWDVQFGVRWDIDGRNRVHASYVHRHDDNNTDVGTADGVTLGYLYGLSKRTDLYVNYSYVRNSKSVSVPYPVTWSTTPLQGQSPSAVAVGMRHRF</sequence>
<proteinExistence type="predicted"/>
<organism evidence="13 14">
    <name type="scientific">Castellaniella hirudinis</name>
    <dbReference type="NCBI Taxonomy" id="1144617"/>
    <lineage>
        <taxon>Bacteria</taxon>
        <taxon>Pseudomonadati</taxon>
        <taxon>Pseudomonadota</taxon>
        <taxon>Betaproteobacteria</taxon>
        <taxon>Burkholderiales</taxon>
        <taxon>Alcaligenaceae</taxon>
        <taxon>Castellaniella</taxon>
    </lineage>
</organism>
<evidence type="ECO:0000256" key="2">
    <source>
        <dbReference type="ARBA" id="ARBA00011233"/>
    </source>
</evidence>
<evidence type="ECO:0000256" key="7">
    <source>
        <dbReference type="ARBA" id="ARBA00023065"/>
    </source>
</evidence>
<evidence type="ECO:0000313" key="13">
    <source>
        <dbReference type="EMBL" id="MFC4298914.1"/>
    </source>
</evidence>
<dbReference type="RefSeq" id="WP_376813546.1">
    <property type="nucleotide sequence ID" value="NZ_JBHSDY010000007.1"/>
</dbReference>
<dbReference type="PRINTS" id="PR00182">
    <property type="entry name" value="ECOLNEIPORIN"/>
</dbReference>
<keyword evidence="4" id="KW-1134">Transmembrane beta strand</keyword>
<keyword evidence="8" id="KW-0626">Porin</keyword>
<dbReference type="PANTHER" id="PTHR34501:SF9">
    <property type="entry name" value="MAJOR OUTER MEMBRANE PROTEIN P.IA"/>
    <property type="match status" value="1"/>
</dbReference>
<dbReference type="InterPro" id="IPR023614">
    <property type="entry name" value="Porin_dom_sf"/>
</dbReference>
<evidence type="ECO:0000256" key="6">
    <source>
        <dbReference type="ARBA" id="ARBA00022729"/>
    </source>
</evidence>
<dbReference type="EMBL" id="JBHSDY010000007">
    <property type="protein sequence ID" value="MFC4298914.1"/>
    <property type="molecule type" value="Genomic_DNA"/>
</dbReference>
<evidence type="ECO:0000256" key="9">
    <source>
        <dbReference type="ARBA" id="ARBA00023136"/>
    </source>
</evidence>
<evidence type="ECO:0000256" key="5">
    <source>
        <dbReference type="ARBA" id="ARBA00022692"/>
    </source>
</evidence>
<keyword evidence="10" id="KW-0998">Cell outer membrane</keyword>
<dbReference type="InterPro" id="IPR050298">
    <property type="entry name" value="Gram-neg_bact_OMP"/>
</dbReference>
<evidence type="ECO:0000259" key="12">
    <source>
        <dbReference type="Pfam" id="PF13609"/>
    </source>
</evidence>
<dbReference type="Pfam" id="PF13609">
    <property type="entry name" value="Porin_4"/>
    <property type="match status" value="1"/>
</dbReference>
<feature type="signal peptide" evidence="11">
    <location>
        <begin position="1"/>
        <end position="19"/>
    </location>
</feature>
<evidence type="ECO:0000256" key="10">
    <source>
        <dbReference type="ARBA" id="ARBA00023237"/>
    </source>
</evidence>
<name>A0ABV8S042_9BURK</name>
<dbReference type="InterPro" id="IPR002299">
    <property type="entry name" value="Porin_Neis"/>
</dbReference>
<dbReference type="Gene3D" id="2.40.160.10">
    <property type="entry name" value="Porin"/>
    <property type="match status" value="1"/>
</dbReference>
<feature type="chain" id="PRO_5047067484" evidence="11">
    <location>
        <begin position="20"/>
        <end position="354"/>
    </location>
</feature>
<evidence type="ECO:0000313" key="14">
    <source>
        <dbReference type="Proteomes" id="UP001595756"/>
    </source>
</evidence>
<gene>
    <name evidence="13" type="ORF">ACFO0J_12750</name>
</gene>
<evidence type="ECO:0000256" key="1">
    <source>
        <dbReference type="ARBA" id="ARBA00004571"/>
    </source>
</evidence>
<evidence type="ECO:0000256" key="4">
    <source>
        <dbReference type="ARBA" id="ARBA00022452"/>
    </source>
</evidence>
<dbReference type="CDD" id="cd00342">
    <property type="entry name" value="gram_neg_porins"/>
    <property type="match status" value="1"/>
</dbReference>
<comment type="caution">
    <text evidence="13">The sequence shown here is derived from an EMBL/GenBank/DDBJ whole genome shotgun (WGS) entry which is preliminary data.</text>
</comment>